<dbReference type="Proteomes" id="UP000011715">
    <property type="component" value="Unassembled WGS sequence"/>
</dbReference>
<keyword evidence="4" id="KW-1185">Reference proteome</keyword>
<sequence length="524" mass="56788">MGDGKITPNSLRAILMNALGPTVDDPDDGLTPENSPRQSPQPAEPSSGWPQAPTKDPMVIRANGREILINEIDADIDACWAHEEKWDQLQKAKMSRALDTDLAIYVCSPMLDAKAAAALAKTNEKKGEYYPPCRLPQPKGDTDAHQGPSQGAFWAQRDSRGDEQKALPDDGNKPLHDAVDFDQHFLMPGPECKIPEVAGKESRSSADSASTMSGAKAAGRGGLPAHRSGRPHSHESTNPGRGAASRQYRLKLLTRYGKALVIHNSAGLSPYLCLLTASQASTIARPEEAVEAAAAAAAVPGLNRQTTLDGAGLSGTAGDAAEKSQPGQRPSQGQVGGSAHAREGRNAPGEKEPVNNIPPKYRTHDDGDLKAAHTESKSILTGLLFNTSWLGGYNEACKCLFPGQGSRNPSHRSRWKYHVASGIEKGHANRLLLSTYQESLDANAAFPSRHPSESQDDTTDNYSFLQFGPMMVDVSLNLEYSQKDMKSLSSDEKKMLETWRQDQANLVEFFRWLCEGKRRDEHPV</sequence>
<dbReference type="EMBL" id="GL876975">
    <property type="protein sequence ID" value="KLU90627.1"/>
    <property type="molecule type" value="Genomic_DNA"/>
</dbReference>
<reference evidence="4" key="1">
    <citation type="submission" date="2010-05" db="EMBL/GenBank/DDBJ databases">
        <title>The genome sequence of Magnaporthe poae strain ATCC 64411.</title>
        <authorList>
            <person name="Ma L.-J."/>
            <person name="Dead R."/>
            <person name="Young S."/>
            <person name="Zeng Q."/>
            <person name="Koehrsen M."/>
            <person name="Alvarado L."/>
            <person name="Berlin A."/>
            <person name="Chapman S.B."/>
            <person name="Chen Z."/>
            <person name="Freedman E."/>
            <person name="Gellesch M."/>
            <person name="Goldberg J."/>
            <person name="Griggs A."/>
            <person name="Gujja S."/>
            <person name="Heilman E.R."/>
            <person name="Heiman D."/>
            <person name="Hepburn T."/>
            <person name="Howarth C."/>
            <person name="Jen D."/>
            <person name="Larson L."/>
            <person name="Mehta T."/>
            <person name="Neiman D."/>
            <person name="Pearson M."/>
            <person name="Roberts A."/>
            <person name="Saif S."/>
            <person name="Shea T."/>
            <person name="Shenoy N."/>
            <person name="Sisk P."/>
            <person name="Stolte C."/>
            <person name="Sykes S."/>
            <person name="Walk T."/>
            <person name="White J."/>
            <person name="Yandava C."/>
            <person name="Haas B."/>
            <person name="Nusbaum C."/>
            <person name="Birren B."/>
        </authorList>
    </citation>
    <scope>NUCLEOTIDE SEQUENCE [LARGE SCALE GENOMIC DNA]</scope>
    <source>
        <strain evidence="4">ATCC 64411 / 73-15</strain>
    </source>
</reference>
<name>A0A0C4ECP7_MAGP6</name>
<reference evidence="3" key="4">
    <citation type="journal article" date="2015" name="G3 (Bethesda)">
        <title>Genome sequences of three phytopathogenic species of the Magnaporthaceae family of fungi.</title>
        <authorList>
            <person name="Okagaki L.H."/>
            <person name="Nunes C.C."/>
            <person name="Sailsbery J."/>
            <person name="Clay B."/>
            <person name="Brown D."/>
            <person name="John T."/>
            <person name="Oh Y."/>
            <person name="Young N."/>
            <person name="Fitzgerald M."/>
            <person name="Haas B.J."/>
            <person name="Zeng Q."/>
            <person name="Young S."/>
            <person name="Adiconis X."/>
            <person name="Fan L."/>
            <person name="Levin J.Z."/>
            <person name="Mitchell T.K."/>
            <person name="Okubara P.A."/>
            <person name="Farman M.L."/>
            <person name="Kohn L.M."/>
            <person name="Birren B."/>
            <person name="Ma L.-J."/>
            <person name="Dean R.A."/>
        </authorList>
    </citation>
    <scope>NUCLEOTIDE SEQUENCE</scope>
    <source>
        <strain evidence="3">ATCC 64411 / 73-15</strain>
    </source>
</reference>
<feature type="compositionally biased region" description="Low complexity" evidence="1">
    <location>
        <begin position="205"/>
        <end position="215"/>
    </location>
</feature>
<feature type="region of interest" description="Disordered" evidence="1">
    <location>
        <begin position="190"/>
        <end position="245"/>
    </location>
</feature>
<gene>
    <name evidence="2" type="ORF">MAPG_10479</name>
</gene>
<dbReference type="OrthoDB" id="5093543at2759"/>
<dbReference type="EMBL" id="ADBL01002343">
    <property type="status" value="NOT_ANNOTATED_CDS"/>
    <property type="molecule type" value="Genomic_DNA"/>
</dbReference>
<dbReference type="EnsemblFungi" id="MAPG_10479T0">
    <property type="protein sequence ID" value="MAPG_10479T0"/>
    <property type="gene ID" value="MAPG_10479"/>
</dbReference>
<reference evidence="2" key="2">
    <citation type="submission" date="2010-05" db="EMBL/GenBank/DDBJ databases">
        <title>The Genome Sequence of Magnaporthe poae strain ATCC 64411.</title>
        <authorList>
            <consortium name="The Broad Institute Genome Sequencing Platform"/>
            <consortium name="Broad Institute Genome Sequencing Center for Infectious Disease"/>
            <person name="Ma L.-J."/>
            <person name="Dead R."/>
            <person name="Young S."/>
            <person name="Zeng Q."/>
            <person name="Koehrsen M."/>
            <person name="Alvarado L."/>
            <person name="Berlin A."/>
            <person name="Chapman S.B."/>
            <person name="Chen Z."/>
            <person name="Freedman E."/>
            <person name="Gellesch M."/>
            <person name="Goldberg J."/>
            <person name="Griggs A."/>
            <person name="Gujja S."/>
            <person name="Heilman E.R."/>
            <person name="Heiman D."/>
            <person name="Hepburn T."/>
            <person name="Howarth C."/>
            <person name="Jen D."/>
            <person name="Larson L."/>
            <person name="Mehta T."/>
            <person name="Neiman D."/>
            <person name="Pearson M."/>
            <person name="Roberts A."/>
            <person name="Saif S."/>
            <person name="Shea T."/>
            <person name="Shenoy N."/>
            <person name="Sisk P."/>
            <person name="Stolte C."/>
            <person name="Sykes S."/>
            <person name="Walk T."/>
            <person name="White J."/>
            <person name="Yandava C."/>
            <person name="Haas B."/>
            <person name="Nusbaum C."/>
            <person name="Birren B."/>
        </authorList>
    </citation>
    <scope>NUCLEOTIDE SEQUENCE</scope>
    <source>
        <strain evidence="2">ATCC 64411</strain>
    </source>
</reference>
<feature type="compositionally biased region" description="Basic and acidic residues" evidence="1">
    <location>
        <begin position="157"/>
        <end position="177"/>
    </location>
</feature>
<feature type="compositionally biased region" description="Polar residues" evidence="1">
    <location>
        <begin position="32"/>
        <end position="41"/>
    </location>
</feature>
<dbReference type="VEuPathDB" id="FungiDB:MAPG_10479"/>
<evidence type="ECO:0000313" key="2">
    <source>
        <dbReference type="EMBL" id="KLU90627.1"/>
    </source>
</evidence>
<reference evidence="2" key="3">
    <citation type="submission" date="2011-03" db="EMBL/GenBank/DDBJ databases">
        <title>Annotation of Magnaporthe poae ATCC 64411.</title>
        <authorList>
            <person name="Ma L.-J."/>
            <person name="Dead R."/>
            <person name="Young S.K."/>
            <person name="Zeng Q."/>
            <person name="Gargeya S."/>
            <person name="Fitzgerald M."/>
            <person name="Haas B."/>
            <person name="Abouelleil A."/>
            <person name="Alvarado L."/>
            <person name="Arachchi H.M."/>
            <person name="Berlin A."/>
            <person name="Brown A."/>
            <person name="Chapman S.B."/>
            <person name="Chen Z."/>
            <person name="Dunbar C."/>
            <person name="Freedman E."/>
            <person name="Gearin G."/>
            <person name="Gellesch M."/>
            <person name="Goldberg J."/>
            <person name="Griggs A."/>
            <person name="Gujja S."/>
            <person name="Heiman D."/>
            <person name="Howarth C."/>
            <person name="Larson L."/>
            <person name="Lui A."/>
            <person name="MacDonald P.J.P."/>
            <person name="Mehta T."/>
            <person name="Montmayeur A."/>
            <person name="Murphy C."/>
            <person name="Neiman D."/>
            <person name="Pearson M."/>
            <person name="Priest M."/>
            <person name="Roberts A."/>
            <person name="Saif S."/>
            <person name="Shea T."/>
            <person name="Shenoy N."/>
            <person name="Sisk P."/>
            <person name="Stolte C."/>
            <person name="Sykes S."/>
            <person name="Yandava C."/>
            <person name="Wortman J."/>
            <person name="Nusbaum C."/>
            <person name="Birren B."/>
        </authorList>
    </citation>
    <scope>NUCLEOTIDE SEQUENCE</scope>
    <source>
        <strain evidence="2">ATCC 64411</strain>
    </source>
</reference>
<proteinExistence type="predicted"/>
<reference evidence="3" key="5">
    <citation type="submission" date="2015-06" db="UniProtKB">
        <authorList>
            <consortium name="EnsemblFungi"/>
        </authorList>
    </citation>
    <scope>IDENTIFICATION</scope>
    <source>
        <strain evidence="3">ATCC 64411</strain>
    </source>
</reference>
<organism evidence="3 4">
    <name type="scientific">Magnaporthiopsis poae (strain ATCC 64411 / 73-15)</name>
    <name type="common">Kentucky bluegrass fungus</name>
    <name type="synonym">Magnaporthe poae</name>
    <dbReference type="NCBI Taxonomy" id="644358"/>
    <lineage>
        <taxon>Eukaryota</taxon>
        <taxon>Fungi</taxon>
        <taxon>Dikarya</taxon>
        <taxon>Ascomycota</taxon>
        <taxon>Pezizomycotina</taxon>
        <taxon>Sordariomycetes</taxon>
        <taxon>Sordariomycetidae</taxon>
        <taxon>Magnaporthales</taxon>
        <taxon>Magnaporthaceae</taxon>
        <taxon>Magnaporthiopsis</taxon>
    </lineage>
</organism>
<dbReference type="AlphaFoldDB" id="A0A0C4ECP7"/>
<evidence type="ECO:0000256" key="1">
    <source>
        <dbReference type="SAM" id="MobiDB-lite"/>
    </source>
</evidence>
<accession>A0A0C4ECP7</accession>
<evidence type="ECO:0000313" key="4">
    <source>
        <dbReference type="Proteomes" id="UP000011715"/>
    </source>
</evidence>
<protein>
    <submittedName>
        <fullName evidence="2 3">Uncharacterized protein</fullName>
    </submittedName>
</protein>
<evidence type="ECO:0000313" key="3">
    <source>
        <dbReference type="EnsemblFungi" id="MAPG_10479T0"/>
    </source>
</evidence>
<feature type="region of interest" description="Disordered" evidence="1">
    <location>
        <begin position="127"/>
        <end position="177"/>
    </location>
</feature>
<feature type="region of interest" description="Disordered" evidence="1">
    <location>
        <begin position="17"/>
        <end position="56"/>
    </location>
</feature>
<feature type="region of interest" description="Disordered" evidence="1">
    <location>
        <begin position="305"/>
        <end position="369"/>
    </location>
</feature>
<feature type="compositionally biased region" description="Basic and acidic residues" evidence="1">
    <location>
        <begin position="340"/>
        <end position="353"/>
    </location>
</feature>